<feature type="compositionally biased region" description="Acidic residues" evidence="8">
    <location>
        <begin position="286"/>
        <end position="299"/>
    </location>
</feature>
<keyword evidence="6 7" id="KW-0961">Cell wall biogenesis/degradation</keyword>
<keyword evidence="1 7" id="KW-1003">Cell membrane</keyword>
<dbReference type="Gene3D" id="3.30.1490.480">
    <property type="entry name" value="Endolytic murein transglycosylase"/>
    <property type="match status" value="1"/>
</dbReference>
<dbReference type="Gene3D" id="3.30.160.60">
    <property type="entry name" value="Classic Zinc Finger"/>
    <property type="match status" value="1"/>
</dbReference>
<evidence type="ECO:0000313" key="9">
    <source>
        <dbReference type="EMBL" id="MFD1831430.1"/>
    </source>
</evidence>
<feature type="compositionally biased region" description="Low complexity" evidence="8">
    <location>
        <begin position="88"/>
        <end position="100"/>
    </location>
</feature>
<comment type="similarity">
    <text evidence="7">Belongs to the transglycosylase MltG family.</text>
</comment>
<evidence type="ECO:0000256" key="8">
    <source>
        <dbReference type="SAM" id="MobiDB-lite"/>
    </source>
</evidence>
<feature type="transmembrane region" description="Helical" evidence="7">
    <location>
        <begin position="316"/>
        <end position="337"/>
    </location>
</feature>
<evidence type="ECO:0000256" key="2">
    <source>
        <dbReference type="ARBA" id="ARBA00022692"/>
    </source>
</evidence>
<keyword evidence="10" id="KW-1185">Reference proteome</keyword>
<keyword evidence="2 7" id="KW-0812">Transmembrane</keyword>
<evidence type="ECO:0000256" key="4">
    <source>
        <dbReference type="ARBA" id="ARBA00023136"/>
    </source>
</evidence>
<feature type="site" description="Important for catalytic activity" evidence="7">
    <location>
        <position position="536"/>
    </location>
</feature>
<accession>A0ABW4PN74</accession>
<dbReference type="EMBL" id="JBHUFU010000010">
    <property type="protein sequence ID" value="MFD1831430.1"/>
    <property type="molecule type" value="Genomic_DNA"/>
</dbReference>
<comment type="subcellular location">
    <subcellularLocation>
        <location evidence="7">Cell membrane</location>
        <topology evidence="7">Single-pass membrane protein</topology>
    </subcellularLocation>
</comment>
<sequence>MTEYGRGTGSEPWHPEDPLYGDQGWNGAQHGAQQEDWDTHDGQGQYRQHQQPPHSQQQHHAPHGGQDWENRGGQPADPYGDSYGGGQHQQHQQHQQQYGGEPYGGHGQQADPYGHGQQSADPYGGGQHQQHQQYQQQYGGEPYGGHGQQADPYGHGQQSADPYGDSYGGGQHQQYQQQYGGEPYGGHGQQADPYGHGQQSADPYGDPYGGGQHAGHPGSPEPHQQHGPPEQQHGQEGPGQHDPYGREAPQRPEQGRRRGDPEPGPDEETGWDPGPDQGEHAFFADDGGDGGDDGDGGDEDGGRPGRGRKGKGRNGLACLTVAAVLVGGVGIGGYFAYDFYQSHFAAAPDFSGDGTGEVQVEIPEGSSLAQMGAILREAGVVKSQDAFIEASNANPKAKSIQAGVYMLRKEMSAEAAIGMMLDPSSQNALIIAEGKRASEIYTLIDEKLGLAEGTTAKAAEEADLGLPEWAGGNPEGFLFPAKYTVGAKTAPEDLLKQMVERAEREFEKAGLQDHVEQLGLDSPLDVLTVASLVQAEGKYKHDFVKVSRVVYNRLKSDNTETNGYLQFDSTYNYAKNQYTLDVPSPSTMAKFDHPYNTYAKKGLPPGPINSPGAEALHAAVEPAEGDWYYFVSITEDNTVFSDTYQEHQKNVQQYEKAQQ</sequence>
<dbReference type="PANTHER" id="PTHR30518">
    <property type="entry name" value="ENDOLYTIC MUREIN TRANSGLYCOSYLASE"/>
    <property type="match status" value="1"/>
</dbReference>
<feature type="compositionally biased region" description="Low complexity" evidence="8">
    <location>
        <begin position="215"/>
        <end position="241"/>
    </location>
</feature>
<protein>
    <recommendedName>
        <fullName evidence="7">Endolytic murein transglycosylase</fullName>
        <ecNumber evidence="7">4.2.2.29</ecNumber>
    </recommendedName>
    <alternativeName>
        <fullName evidence="7">Peptidoglycan lytic transglycosylase</fullName>
    </alternativeName>
    <alternativeName>
        <fullName evidence="7">Peptidoglycan polymerization terminase</fullName>
    </alternativeName>
</protein>
<keyword evidence="5 7" id="KW-0456">Lyase</keyword>
<keyword evidence="3 7" id="KW-1133">Transmembrane helix</keyword>
<name>A0ABW4PN74_9ACTN</name>
<gene>
    <name evidence="7 9" type="primary">mltG</name>
    <name evidence="9" type="ORF">ACFSJS_17440</name>
</gene>
<comment type="catalytic activity">
    <reaction evidence="7">
        <text>a peptidoglycan chain = a peptidoglycan chain with N-acetyl-1,6-anhydromuramyl-[peptide] at the reducing end + a peptidoglycan chain with N-acetylglucosamine at the non-reducing end.</text>
        <dbReference type="EC" id="4.2.2.29"/>
    </reaction>
</comment>
<feature type="region of interest" description="Disordered" evidence="8">
    <location>
        <begin position="1"/>
        <end position="313"/>
    </location>
</feature>
<feature type="compositionally biased region" description="Low complexity" evidence="8">
    <location>
        <begin position="48"/>
        <end position="65"/>
    </location>
</feature>
<evidence type="ECO:0000313" key="10">
    <source>
        <dbReference type="Proteomes" id="UP001597365"/>
    </source>
</evidence>
<dbReference type="EC" id="4.2.2.29" evidence="7"/>
<dbReference type="Proteomes" id="UP001597365">
    <property type="component" value="Unassembled WGS sequence"/>
</dbReference>
<dbReference type="HAMAP" id="MF_02065">
    <property type="entry name" value="MltG"/>
    <property type="match status" value="1"/>
</dbReference>
<dbReference type="InterPro" id="IPR003770">
    <property type="entry name" value="MLTG-like"/>
</dbReference>
<evidence type="ECO:0000256" key="1">
    <source>
        <dbReference type="ARBA" id="ARBA00022475"/>
    </source>
</evidence>
<evidence type="ECO:0000256" key="7">
    <source>
        <dbReference type="HAMAP-Rule" id="MF_02065"/>
    </source>
</evidence>
<comment type="caution">
    <text evidence="9">The sequence shown here is derived from an EMBL/GenBank/DDBJ whole genome shotgun (WGS) entry which is preliminary data.</text>
</comment>
<feature type="compositionally biased region" description="Basic and acidic residues" evidence="8">
    <location>
        <begin position="243"/>
        <end position="261"/>
    </location>
</feature>
<dbReference type="Pfam" id="PF02618">
    <property type="entry name" value="YceG"/>
    <property type="match status" value="1"/>
</dbReference>
<comment type="function">
    <text evidence="7">Functions as a peptidoglycan terminase that cleaves nascent peptidoglycan strands endolytically to terminate their elongation.</text>
</comment>
<feature type="compositionally biased region" description="Low complexity" evidence="8">
    <location>
        <begin position="128"/>
        <end position="140"/>
    </location>
</feature>
<dbReference type="RefSeq" id="WP_380901350.1">
    <property type="nucleotide sequence ID" value="NZ_JBHUFU010000010.1"/>
</dbReference>
<evidence type="ECO:0000256" key="5">
    <source>
        <dbReference type="ARBA" id="ARBA00023239"/>
    </source>
</evidence>
<reference evidence="10" key="1">
    <citation type="journal article" date="2019" name="Int. J. Syst. Evol. Microbiol.">
        <title>The Global Catalogue of Microorganisms (GCM) 10K type strain sequencing project: providing services to taxonomists for standard genome sequencing and annotation.</title>
        <authorList>
            <consortium name="The Broad Institute Genomics Platform"/>
            <consortium name="The Broad Institute Genome Sequencing Center for Infectious Disease"/>
            <person name="Wu L."/>
            <person name="Ma J."/>
        </authorList>
    </citation>
    <scope>NUCLEOTIDE SEQUENCE [LARGE SCALE GENOMIC DNA]</scope>
    <source>
        <strain evidence="10">CGMCC 4.7455</strain>
    </source>
</reference>
<organism evidence="9 10">
    <name type="scientific">Streptomyces desertarenae</name>
    <dbReference type="NCBI Taxonomy" id="2666184"/>
    <lineage>
        <taxon>Bacteria</taxon>
        <taxon>Bacillati</taxon>
        <taxon>Actinomycetota</taxon>
        <taxon>Actinomycetes</taxon>
        <taxon>Kitasatosporales</taxon>
        <taxon>Streptomycetaceae</taxon>
        <taxon>Streptomyces</taxon>
    </lineage>
</organism>
<proteinExistence type="inferred from homology"/>
<dbReference type="PANTHER" id="PTHR30518:SF2">
    <property type="entry name" value="ENDOLYTIC MUREIN TRANSGLYCOSYLASE"/>
    <property type="match status" value="1"/>
</dbReference>
<evidence type="ECO:0000256" key="6">
    <source>
        <dbReference type="ARBA" id="ARBA00023316"/>
    </source>
</evidence>
<keyword evidence="4 7" id="KW-0472">Membrane</keyword>
<evidence type="ECO:0000256" key="3">
    <source>
        <dbReference type="ARBA" id="ARBA00022989"/>
    </source>
</evidence>
<dbReference type="NCBIfam" id="TIGR00247">
    <property type="entry name" value="endolytic transglycosylase MltG"/>
    <property type="match status" value="1"/>
</dbReference>
<feature type="compositionally biased region" description="Low complexity" evidence="8">
    <location>
        <begin position="172"/>
        <end position="181"/>
    </location>
</feature>